<comment type="similarity">
    <text evidence="15">Belongs to the Nogo receptor family.</text>
</comment>
<dbReference type="GO" id="GO:0043204">
    <property type="term" value="C:perikaryon"/>
    <property type="evidence" value="ECO:0007669"/>
    <property type="project" value="UniProtKB-SubCell"/>
</dbReference>
<reference evidence="16" key="1">
    <citation type="submission" date="2025-08" db="UniProtKB">
        <authorList>
            <consortium name="Ensembl"/>
        </authorList>
    </citation>
    <scope>IDENTIFICATION</scope>
</reference>
<protein>
    <submittedName>
        <fullName evidence="16">Reticulon 4 receptor like 2</fullName>
    </submittedName>
</protein>
<keyword evidence="12" id="KW-0325">Glycoprotein</keyword>
<evidence type="ECO:0000256" key="7">
    <source>
        <dbReference type="ARBA" id="ARBA00022614"/>
    </source>
</evidence>
<dbReference type="SMART" id="SM00369">
    <property type="entry name" value="LRR_TYP"/>
    <property type="match status" value="8"/>
</dbReference>
<evidence type="ECO:0000256" key="2">
    <source>
        <dbReference type="ARBA" id="ARBA00004285"/>
    </source>
</evidence>
<gene>
    <name evidence="16" type="primary">RTN4RL2</name>
</gene>
<reference evidence="16" key="2">
    <citation type="submission" date="2025-09" db="UniProtKB">
        <authorList>
            <consortium name="Ensembl"/>
        </authorList>
    </citation>
    <scope>IDENTIFICATION</scope>
</reference>
<dbReference type="SUPFAM" id="SSF52058">
    <property type="entry name" value="L domain-like"/>
    <property type="match status" value="1"/>
</dbReference>
<keyword evidence="14" id="KW-0449">Lipoprotein</keyword>
<dbReference type="InterPro" id="IPR001611">
    <property type="entry name" value="Leu-rich_rpt"/>
</dbReference>
<dbReference type="KEGG" id="cpic:101931402"/>
<organism evidence="16 17">
    <name type="scientific">Chrysemys picta bellii</name>
    <name type="common">Western painted turtle</name>
    <name type="synonym">Emys bellii</name>
    <dbReference type="NCBI Taxonomy" id="8478"/>
    <lineage>
        <taxon>Eukaryota</taxon>
        <taxon>Metazoa</taxon>
        <taxon>Chordata</taxon>
        <taxon>Craniata</taxon>
        <taxon>Vertebrata</taxon>
        <taxon>Euteleostomi</taxon>
        <taxon>Archelosauria</taxon>
        <taxon>Testudinata</taxon>
        <taxon>Testudines</taxon>
        <taxon>Cryptodira</taxon>
        <taxon>Durocryptodira</taxon>
        <taxon>Testudinoidea</taxon>
        <taxon>Emydidae</taxon>
        <taxon>Chrysemys</taxon>
    </lineage>
</organism>
<proteinExistence type="inferred from homology"/>
<keyword evidence="11" id="KW-0675">Receptor</keyword>
<evidence type="ECO:0000256" key="1">
    <source>
        <dbReference type="ARBA" id="ARBA00004236"/>
    </source>
</evidence>
<dbReference type="FunFam" id="3.80.10.10:FF:000018">
    <property type="entry name" value="Reticulon 4 receptor"/>
    <property type="match status" value="1"/>
</dbReference>
<evidence type="ECO:0000256" key="4">
    <source>
        <dbReference type="ARBA" id="ARBA00004484"/>
    </source>
</evidence>
<dbReference type="GO" id="GO:0045121">
    <property type="term" value="C:membrane raft"/>
    <property type="evidence" value="ECO:0007669"/>
    <property type="project" value="UniProtKB-SubCell"/>
</dbReference>
<keyword evidence="7" id="KW-0433">Leucine-rich repeat</keyword>
<evidence type="ECO:0000256" key="9">
    <source>
        <dbReference type="ARBA" id="ARBA00022737"/>
    </source>
</evidence>
<evidence type="ECO:0000256" key="5">
    <source>
        <dbReference type="ARBA" id="ARBA00004635"/>
    </source>
</evidence>
<dbReference type="PANTHER" id="PTHR24369:SF196">
    <property type="entry name" value="RETICULON 4 RECEPTOR LIKE 1"/>
    <property type="match status" value="1"/>
</dbReference>
<evidence type="ECO:0000256" key="13">
    <source>
        <dbReference type="ARBA" id="ARBA00023273"/>
    </source>
</evidence>
<dbReference type="GO" id="GO:0038023">
    <property type="term" value="F:signaling receptor activity"/>
    <property type="evidence" value="ECO:0007669"/>
    <property type="project" value="Ensembl"/>
</dbReference>
<dbReference type="Gene3D" id="3.80.10.10">
    <property type="entry name" value="Ribonuclease Inhibitor"/>
    <property type="match status" value="1"/>
</dbReference>
<dbReference type="CTD" id="349667"/>
<sequence>MLPRPVRLLHGSVTPLFCLLVLLVTLPPGAPTCPMLCTCYFSPPTVSCQANNFSSVPLVLPPNAQRLFLQNNLIGALRAGTFGPSTVTLWLYSNNISSIQPGTFRHLPALEELDLGDNRNLRSLDPDTFRGLERLQSLHLYRCQLSNLPTTLFRSLFSLQYLYLQENNLLYLQDDLFVDLANLSHLFLHGNKIRVLSEHVFRGLWGLDRLLLHVNRLHSVHRWAFRDLAKLTILYLFNNSLATLPGETLAELPSLEFLRLNNNPWACDCRARSLWAWFERARVSSSAVACTTPPERQGHDLRHLSQADFRDCPPANHAPARPAGGTKPKWGGEAEAGRPRSNSSSNHLYGLGEGGAPPADPSSFYRDLPASDIRSPKYDSPTEVDYWAGYGSEEGRLKEGCAGPGCSPLDSGACRPGILPAALPPLLLLLLGPPRL</sequence>
<comment type="subcellular location">
    <subcellularLocation>
        <location evidence="1">Cell membrane</location>
    </subcellularLocation>
    <subcellularLocation>
        <location evidence="3">Cell projection</location>
    </subcellularLocation>
    <subcellularLocation>
        <location evidence="2">Membrane raft</location>
    </subcellularLocation>
    <subcellularLocation>
        <location evidence="5">Membrane</location>
        <topology evidence="5">Lipid-anchor</topology>
    </subcellularLocation>
    <subcellularLocation>
        <location evidence="4">Perikaryon</location>
    </subcellularLocation>
</comment>
<dbReference type="InterPro" id="IPR003591">
    <property type="entry name" value="Leu-rich_rpt_typical-subtyp"/>
</dbReference>
<dbReference type="GO" id="GO:0098552">
    <property type="term" value="C:side of membrane"/>
    <property type="evidence" value="ECO:0007669"/>
    <property type="project" value="UniProtKB-KW"/>
</dbReference>
<evidence type="ECO:0000256" key="11">
    <source>
        <dbReference type="ARBA" id="ARBA00023170"/>
    </source>
</evidence>
<dbReference type="GO" id="GO:0005886">
    <property type="term" value="C:plasma membrane"/>
    <property type="evidence" value="ECO:0007669"/>
    <property type="project" value="UniProtKB-SubCell"/>
</dbReference>
<dbReference type="AlphaFoldDB" id="A0A8C3P8G2"/>
<evidence type="ECO:0000256" key="8">
    <source>
        <dbReference type="ARBA" id="ARBA00022729"/>
    </source>
</evidence>
<dbReference type="GO" id="GO:0010977">
    <property type="term" value="P:negative regulation of neuron projection development"/>
    <property type="evidence" value="ECO:0007669"/>
    <property type="project" value="Ensembl"/>
</dbReference>
<dbReference type="InterPro" id="IPR000483">
    <property type="entry name" value="Cys-rich_flank_reg_C"/>
</dbReference>
<dbReference type="PANTHER" id="PTHR24369">
    <property type="entry name" value="ANTIGEN BSP, PUTATIVE-RELATED"/>
    <property type="match status" value="1"/>
</dbReference>
<keyword evidence="17" id="KW-1185">Reference proteome</keyword>
<keyword evidence="9" id="KW-0677">Repeat</keyword>
<dbReference type="InterPro" id="IPR032675">
    <property type="entry name" value="LRR_dom_sf"/>
</dbReference>
<dbReference type="OrthoDB" id="6363818at2759"/>
<evidence type="ECO:0000256" key="3">
    <source>
        <dbReference type="ARBA" id="ARBA00004316"/>
    </source>
</evidence>
<dbReference type="GO" id="GO:0009986">
    <property type="term" value="C:cell surface"/>
    <property type="evidence" value="ECO:0007669"/>
    <property type="project" value="Ensembl"/>
</dbReference>
<dbReference type="Pfam" id="PF13855">
    <property type="entry name" value="LRR_8"/>
    <property type="match status" value="2"/>
</dbReference>
<dbReference type="GeneID" id="101931402"/>
<evidence type="ECO:0000313" key="17">
    <source>
        <dbReference type="Proteomes" id="UP000694380"/>
    </source>
</evidence>
<dbReference type="SMART" id="SM00082">
    <property type="entry name" value="LRRCT"/>
    <property type="match status" value="1"/>
</dbReference>
<keyword evidence="8" id="KW-0732">Signal</keyword>
<dbReference type="Proteomes" id="UP000694380">
    <property type="component" value="Unplaced"/>
</dbReference>
<dbReference type="GeneTree" id="ENSGT00940000158505"/>
<accession>A0A8C3P8G2</accession>
<dbReference type="InterPro" id="IPR050541">
    <property type="entry name" value="LRR_TM_domain-containing"/>
</dbReference>
<dbReference type="GO" id="GO:0042995">
    <property type="term" value="C:cell projection"/>
    <property type="evidence" value="ECO:0007669"/>
    <property type="project" value="UniProtKB-SubCell"/>
</dbReference>
<dbReference type="OMA" id="NDNPWAC"/>
<dbReference type="Ensembl" id="ENSCPBT00000027759.1">
    <property type="protein sequence ID" value="ENSCPBP00000023568.1"/>
    <property type="gene ID" value="ENSCPBG00000016829.1"/>
</dbReference>
<evidence type="ECO:0000256" key="12">
    <source>
        <dbReference type="ARBA" id="ARBA00023180"/>
    </source>
</evidence>
<evidence type="ECO:0000313" key="16">
    <source>
        <dbReference type="Ensembl" id="ENSCPBP00000023568.1"/>
    </source>
</evidence>
<keyword evidence="6" id="KW-1003">Cell membrane</keyword>
<keyword evidence="13" id="KW-0966">Cell projection</keyword>
<evidence type="ECO:0000256" key="15">
    <source>
        <dbReference type="ARBA" id="ARBA00038236"/>
    </source>
</evidence>
<evidence type="ECO:0000256" key="14">
    <source>
        <dbReference type="ARBA" id="ARBA00023288"/>
    </source>
</evidence>
<name>A0A8C3P8G2_CHRPI</name>
<keyword evidence="10" id="KW-0472">Membrane</keyword>
<evidence type="ECO:0000256" key="10">
    <source>
        <dbReference type="ARBA" id="ARBA00023136"/>
    </source>
</evidence>
<evidence type="ECO:0000256" key="6">
    <source>
        <dbReference type="ARBA" id="ARBA00022475"/>
    </source>
</evidence>